<feature type="signal peptide" evidence="1">
    <location>
        <begin position="1"/>
        <end position="25"/>
    </location>
</feature>
<keyword evidence="1" id="KW-0732">Signal</keyword>
<reference evidence="3" key="1">
    <citation type="submission" date="2025-08" db="UniProtKB">
        <authorList>
            <consortium name="RefSeq"/>
        </authorList>
    </citation>
    <scope>IDENTIFICATION</scope>
    <source>
        <strain evidence="3">Ishihara</strain>
        <tissue evidence="3">Whole body</tissue>
    </source>
</reference>
<dbReference type="GeneID" id="111348961"/>
<feature type="chain" id="PRO_5039952683" evidence="1">
    <location>
        <begin position="26"/>
        <end position="100"/>
    </location>
</feature>
<dbReference type="KEGG" id="sliu:111348961"/>
<evidence type="ECO:0000313" key="2">
    <source>
        <dbReference type="Proteomes" id="UP000301870"/>
    </source>
</evidence>
<sequence>MATRLAHAVAAILTMILLFLRQRCAVEASASRDVSKRGLCACPCGAWSRAALAMFSAECVACARAAACCYQQCWLPKYKRDPEITLDNEYLGQHPRDQTE</sequence>
<proteinExistence type="predicted"/>
<dbReference type="Proteomes" id="UP000301870">
    <property type="component" value="Chromosome 8"/>
</dbReference>
<gene>
    <name evidence="3" type="primary">LOC111348961</name>
</gene>
<dbReference type="OrthoDB" id="7314443at2759"/>
<accession>A0A9J7ILR2</accession>
<dbReference type="AlphaFoldDB" id="A0A9J7ILR2"/>
<keyword evidence="2" id="KW-1185">Reference proteome</keyword>
<evidence type="ECO:0000256" key="1">
    <source>
        <dbReference type="SAM" id="SignalP"/>
    </source>
</evidence>
<name>A0A9J7ILR2_SPOLT</name>
<protein>
    <submittedName>
        <fullName evidence="3">Uncharacterized protein LOC111348961</fullName>
    </submittedName>
</protein>
<organism evidence="2 3">
    <name type="scientific">Spodoptera litura</name>
    <name type="common">Asian cotton leafworm</name>
    <dbReference type="NCBI Taxonomy" id="69820"/>
    <lineage>
        <taxon>Eukaryota</taxon>
        <taxon>Metazoa</taxon>
        <taxon>Ecdysozoa</taxon>
        <taxon>Arthropoda</taxon>
        <taxon>Hexapoda</taxon>
        <taxon>Insecta</taxon>
        <taxon>Pterygota</taxon>
        <taxon>Neoptera</taxon>
        <taxon>Endopterygota</taxon>
        <taxon>Lepidoptera</taxon>
        <taxon>Glossata</taxon>
        <taxon>Ditrysia</taxon>
        <taxon>Noctuoidea</taxon>
        <taxon>Noctuidae</taxon>
        <taxon>Amphipyrinae</taxon>
        <taxon>Spodoptera</taxon>
    </lineage>
</organism>
<dbReference type="RefSeq" id="XP_022815675.1">
    <property type="nucleotide sequence ID" value="XM_022959907.1"/>
</dbReference>
<evidence type="ECO:0000313" key="3">
    <source>
        <dbReference type="RefSeq" id="XP_022815675.1"/>
    </source>
</evidence>